<sequence>MALFVSSAMAEVVERPWKDPAAPKEIRPTGFFNSLLPKKTQPHKPAAPVAGSINIIPEKRAAKVGKAKVRKKKPGQVEKVKTVEKNTDRKAEWWETVGNPAVFAFRDCSVKFAKNQTVVANTTTPANVITSAMKTSCQIEFAKMAGVLIGGLGEKSSNAMLTELAKTTFLPPVEIALQEQRSRQIAVAAQMTSKENLKTAKAGMFQCFSERTDRLTIAKNTQANTIADAVLAGCRAKSDAFFDLLFANSKADPQVKLQQKNIALSETYKIAIIRRVLATRKPSQVKTAIQQ</sequence>
<dbReference type="AlphaFoldDB" id="A0A3B0RKB7"/>
<accession>A0A3B0RKB7</accession>
<protein>
    <submittedName>
        <fullName evidence="1">Uncharacterized protein</fullName>
    </submittedName>
</protein>
<reference evidence="1" key="1">
    <citation type="submission" date="2018-06" db="EMBL/GenBank/DDBJ databases">
        <authorList>
            <person name="Zhirakovskaya E."/>
        </authorList>
    </citation>
    <scope>NUCLEOTIDE SEQUENCE</scope>
</reference>
<dbReference type="EMBL" id="UOEC01000114">
    <property type="protein sequence ID" value="VAV93924.1"/>
    <property type="molecule type" value="Genomic_DNA"/>
</dbReference>
<evidence type="ECO:0000313" key="1">
    <source>
        <dbReference type="EMBL" id="VAV93924.1"/>
    </source>
</evidence>
<proteinExistence type="predicted"/>
<organism evidence="1">
    <name type="scientific">hydrothermal vent metagenome</name>
    <dbReference type="NCBI Taxonomy" id="652676"/>
    <lineage>
        <taxon>unclassified sequences</taxon>
        <taxon>metagenomes</taxon>
        <taxon>ecological metagenomes</taxon>
    </lineage>
</organism>
<name>A0A3B0RKB7_9ZZZZ</name>
<gene>
    <name evidence="1" type="ORF">MNBD_ALPHA08-1479</name>
</gene>